<gene>
    <name evidence="3" type="primary">106066456</name>
</gene>
<dbReference type="PANTHER" id="PTHR30508">
    <property type="entry name" value="FES CLUSTER ASSEMBLY PROTEIN SUF"/>
    <property type="match status" value="1"/>
</dbReference>
<dbReference type="SUPFAM" id="SSF101960">
    <property type="entry name" value="Stabilizer of iron transporter SufD"/>
    <property type="match status" value="1"/>
</dbReference>
<dbReference type="InterPro" id="IPR037284">
    <property type="entry name" value="SUF_FeS_clus_asmbl_SufBD_sf"/>
</dbReference>
<organism evidence="3 4">
    <name type="scientific">Biomphalaria glabrata</name>
    <name type="common">Bloodfluke planorb</name>
    <name type="synonym">Freshwater snail</name>
    <dbReference type="NCBI Taxonomy" id="6526"/>
    <lineage>
        <taxon>Eukaryota</taxon>
        <taxon>Metazoa</taxon>
        <taxon>Spiralia</taxon>
        <taxon>Lophotrochozoa</taxon>
        <taxon>Mollusca</taxon>
        <taxon>Gastropoda</taxon>
        <taxon>Heterobranchia</taxon>
        <taxon>Euthyneura</taxon>
        <taxon>Panpulmonata</taxon>
        <taxon>Hygrophila</taxon>
        <taxon>Lymnaeoidea</taxon>
        <taxon>Planorbidae</taxon>
        <taxon>Biomphalaria</taxon>
    </lineage>
</organism>
<dbReference type="InterPro" id="IPR055346">
    <property type="entry name" value="Fe-S_cluster_assembly_SufBD"/>
</dbReference>
<dbReference type="GO" id="GO:0016226">
    <property type="term" value="P:iron-sulfur cluster assembly"/>
    <property type="evidence" value="ECO:0007669"/>
    <property type="project" value="InterPro"/>
</dbReference>
<dbReference type="Pfam" id="PF01458">
    <property type="entry name" value="SUFBD_core"/>
    <property type="match status" value="1"/>
</dbReference>
<reference evidence="3" key="1">
    <citation type="submission" date="2020-05" db="UniProtKB">
        <authorList>
            <consortium name="EnsemblMetazoa"/>
        </authorList>
    </citation>
    <scope>IDENTIFICATION</scope>
    <source>
        <strain evidence="3">BB02</strain>
    </source>
</reference>
<evidence type="ECO:0000313" key="4">
    <source>
        <dbReference type="Proteomes" id="UP000076420"/>
    </source>
</evidence>
<name>A0A2C9KQP9_BIOGL</name>
<evidence type="ECO:0000259" key="2">
    <source>
        <dbReference type="Pfam" id="PF01458"/>
    </source>
</evidence>
<evidence type="ECO:0000313" key="3">
    <source>
        <dbReference type="EnsemblMetazoa" id="BGLB022465-PA"/>
    </source>
</evidence>
<dbReference type="PANTHER" id="PTHR30508:SF1">
    <property type="entry name" value="UPF0051 PROTEIN ABCI8, CHLOROPLASTIC-RELATED"/>
    <property type="match status" value="1"/>
</dbReference>
<dbReference type="InterPro" id="IPR000825">
    <property type="entry name" value="SUF_FeS_clus_asmbl_SufBD_core"/>
</dbReference>
<proteinExistence type="inferred from homology"/>
<dbReference type="VEuPathDB" id="VectorBase:BGLB022465"/>
<sequence>MKYPSTILKGDHAKGSCISIAIAIGKEIFQDAGARMIHLGKNTQSTILSKSISGYGGRVNYRGKVEIKPEAKYSKAKVECDTMILDQYSKSDTVPSNIVSNNTSSIEHEAVVSKISEKQIYYLQSRGLTEDQAKEIIILGFIEPFAKEIPLEYAVELNNLIKMELEGNIG</sequence>
<feature type="domain" description="SUF system FeS cluster assembly SufBD core" evidence="2">
    <location>
        <begin position="1"/>
        <end position="141"/>
    </location>
</feature>
<evidence type="ECO:0000256" key="1">
    <source>
        <dbReference type="ARBA" id="ARBA00043967"/>
    </source>
</evidence>
<accession>A0A2C9KQP9</accession>
<protein>
    <recommendedName>
        <fullName evidence="2">SUF system FeS cluster assembly SufBD core domain-containing protein</fullName>
    </recommendedName>
</protein>
<dbReference type="EnsemblMetazoa" id="BGLB022465-RA">
    <property type="protein sequence ID" value="BGLB022465-PA"/>
    <property type="gene ID" value="BGLB022465"/>
</dbReference>
<dbReference type="STRING" id="6526.A0A2C9KQP9"/>
<comment type="similarity">
    <text evidence="1">Belongs to the iron-sulfur cluster assembly SufBD family.</text>
</comment>
<dbReference type="AlphaFoldDB" id="A0A2C9KQP9"/>
<dbReference type="Proteomes" id="UP000076420">
    <property type="component" value="Unassembled WGS sequence"/>
</dbReference>